<dbReference type="PIRSF" id="PIRSF018266">
    <property type="entry name" value="FecR"/>
    <property type="match status" value="1"/>
</dbReference>
<dbReference type="InterPro" id="IPR006860">
    <property type="entry name" value="FecR"/>
</dbReference>
<proteinExistence type="predicted"/>
<evidence type="ECO:0000256" key="1">
    <source>
        <dbReference type="SAM" id="Phobius"/>
    </source>
</evidence>
<dbReference type="Gene3D" id="2.60.120.1440">
    <property type="match status" value="1"/>
</dbReference>
<sequence>MMANTSKQQTLRVAADWWVRLRDPAATDRTTEQWLAWAEEDLEHLAAFERVTELAARLHTLGEVSREQLIAEFAPAQVAARRWWLPAAAAAALVLAVGGYVGWSALQGAATSQTYASALAAQRNVTLDDGTRVTLGGATQMSTRFSRGRRLVELTEGEAYFEVVHDAARPFEVRAGDVTIEDIGTAFNVRRTGKYVTVAMAEGRVRVADASGGAHNSLEAVAGQSVIYDPSRAAMNLIASDPANAAAWRHERLEFDNEPLAVVVANINRYRAQPLQIADADLKALTFTGTVKTDAIDDWLHALPQVLPLQVNDSGGQTVLSDARRKPAQR</sequence>
<dbReference type="AlphaFoldDB" id="A0A0G9H817"/>
<dbReference type="GO" id="GO:0016989">
    <property type="term" value="F:sigma factor antagonist activity"/>
    <property type="evidence" value="ECO:0007669"/>
    <property type="project" value="TreeGrafter"/>
</dbReference>
<comment type="caution">
    <text evidence="4">The sequence shown here is derived from an EMBL/GenBank/DDBJ whole genome shotgun (WGS) entry which is preliminary data.</text>
</comment>
<evidence type="ECO:0000313" key="4">
    <source>
        <dbReference type="EMBL" id="KLD65728.1"/>
    </source>
</evidence>
<dbReference type="InterPro" id="IPR032623">
    <property type="entry name" value="FecR_N"/>
</dbReference>
<dbReference type="RefSeq" id="WP_052949588.1">
    <property type="nucleotide sequence ID" value="NZ_JPLA01000004.1"/>
</dbReference>
<dbReference type="OrthoDB" id="9771237at2"/>
<name>A0A0G9H817_9GAMM</name>
<dbReference type="EMBL" id="JPLA01000004">
    <property type="protein sequence ID" value="KLD65728.1"/>
    <property type="molecule type" value="Genomic_DNA"/>
</dbReference>
<accession>A0A0G9H817</accession>
<feature type="transmembrane region" description="Helical" evidence="1">
    <location>
        <begin position="83"/>
        <end position="103"/>
    </location>
</feature>
<dbReference type="Proteomes" id="UP000035481">
    <property type="component" value="Unassembled WGS sequence"/>
</dbReference>
<dbReference type="STRING" id="1440762.Y882_02110"/>
<gene>
    <name evidence="4" type="ORF">Y882_02110</name>
</gene>
<reference evidence="4 5" key="1">
    <citation type="journal article" date="2015" name="Antonie Van Leeuwenhoek">
        <title>A phylogenomic and molecular marker based taxonomic framework for the order Xanthomonadales: proposal to transfer the families Algiphilaceae and Solimonadaceae to the order Nevskiales ord. nov. and to create a new family within the order Xanthomonadales, the family Rhodanobacteraceae fam. nov., containing the genus Rhodanobacter and its closest relatives.</title>
        <authorList>
            <person name="Naushad S."/>
            <person name="Adeolu M."/>
            <person name="Wong S."/>
            <person name="Sohail M."/>
            <person name="Schellhorn H.E."/>
            <person name="Gupta R.S."/>
        </authorList>
    </citation>
    <scope>NUCLEOTIDE SEQUENCE [LARGE SCALE GENOMIC DNA]</scope>
    <source>
        <strain evidence="4 5">DSM 16301</strain>
    </source>
</reference>
<dbReference type="Pfam" id="PF16220">
    <property type="entry name" value="DUF4880"/>
    <property type="match status" value="1"/>
</dbReference>
<dbReference type="Pfam" id="PF04773">
    <property type="entry name" value="FecR"/>
    <property type="match status" value="1"/>
</dbReference>
<feature type="domain" description="FecR N-terminal" evidence="3">
    <location>
        <begin position="14"/>
        <end position="53"/>
    </location>
</feature>
<evidence type="ECO:0008006" key="6">
    <source>
        <dbReference type="Google" id="ProtNLM"/>
    </source>
</evidence>
<dbReference type="InterPro" id="IPR012373">
    <property type="entry name" value="Ferrdict_sens_TM"/>
</dbReference>
<dbReference type="PANTHER" id="PTHR30273:SF2">
    <property type="entry name" value="PROTEIN FECR"/>
    <property type="match status" value="1"/>
</dbReference>
<dbReference type="PANTHER" id="PTHR30273">
    <property type="entry name" value="PERIPLASMIC SIGNAL SENSOR AND SIGMA FACTOR ACTIVATOR FECR-RELATED"/>
    <property type="match status" value="1"/>
</dbReference>
<evidence type="ECO:0000259" key="2">
    <source>
        <dbReference type="Pfam" id="PF04773"/>
    </source>
</evidence>
<keyword evidence="1" id="KW-0812">Transmembrane</keyword>
<keyword evidence="1" id="KW-1133">Transmembrane helix</keyword>
<organism evidence="4 5">
    <name type="scientific">Dyella japonica DSM 16301</name>
    <dbReference type="NCBI Taxonomy" id="1440762"/>
    <lineage>
        <taxon>Bacteria</taxon>
        <taxon>Pseudomonadati</taxon>
        <taxon>Pseudomonadota</taxon>
        <taxon>Gammaproteobacteria</taxon>
        <taxon>Lysobacterales</taxon>
        <taxon>Rhodanobacteraceae</taxon>
        <taxon>Dyella</taxon>
    </lineage>
</organism>
<keyword evidence="1" id="KW-0472">Membrane</keyword>
<feature type="domain" description="FecR protein" evidence="2">
    <location>
        <begin position="114"/>
        <end position="206"/>
    </location>
</feature>
<dbReference type="Gene3D" id="3.55.50.30">
    <property type="match status" value="1"/>
</dbReference>
<dbReference type="PATRIC" id="fig|1440762.4.peg.2437"/>
<evidence type="ECO:0000259" key="3">
    <source>
        <dbReference type="Pfam" id="PF16220"/>
    </source>
</evidence>
<evidence type="ECO:0000313" key="5">
    <source>
        <dbReference type="Proteomes" id="UP000035481"/>
    </source>
</evidence>
<protein>
    <recommendedName>
        <fullName evidence="6">FecR protein domain-containing protein</fullName>
    </recommendedName>
</protein>